<gene>
    <name evidence="3" type="ORF">PSYICH_LOCUS2024</name>
</gene>
<dbReference type="PROSITE" id="PS51029">
    <property type="entry name" value="MADF"/>
    <property type="match status" value="1"/>
</dbReference>
<accession>A0A9P0CG69</accession>
<organism evidence="3 4">
    <name type="scientific">Psylliodes chrysocephalus</name>
    <dbReference type="NCBI Taxonomy" id="3402493"/>
    <lineage>
        <taxon>Eukaryota</taxon>
        <taxon>Metazoa</taxon>
        <taxon>Ecdysozoa</taxon>
        <taxon>Arthropoda</taxon>
        <taxon>Hexapoda</taxon>
        <taxon>Insecta</taxon>
        <taxon>Pterygota</taxon>
        <taxon>Neoptera</taxon>
        <taxon>Endopterygota</taxon>
        <taxon>Coleoptera</taxon>
        <taxon>Polyphaga</taxon>
        <taxon>Cucujiformia</taxon>
        <taxon>Chrysomeloidea</taxon>
        <taxon>Chrysomelidae</taxon>
        <taxon>Galerucinae</taxon>
        <taxon>Alticini</taxon>
        <taxon>Psylliodes</taxon>
    </lineage>
</organism>
<dbReference type="Proteomes" id="UP001153636">
    <property type="component" value="Chromosome 10"/>
</dbReference>
<proteinExistence type="predicted"/>
<keyword evidence="4" id="KW-1185">Reference proteome</keyword>
<dbReference type="Pfam" id="PF10545">
    <property type="entry name" value="MADF_DNA_bdg"/>
    <property type="match status" value="1"/>
</dbReference>
<protein>
    <recommendedName>
        <fullName evidence="2">MADF domain-containing protein</fullName>
    </recommendedName>
</protein>
<dbReference type="PANTHER" id="PTHR21505:SF8">
    <property type="entry name" value="DPT-YFP REPRESSOR BY OVEREXPRESSION, ISOFORM D-RELATED"/>
    <property type="match status" value="1"/>
</dbReference>
<dbReference type="SMART" id="SM00595">
    <property type="entry name" value="MADF"/>
    <property type="match status" value="1"/>
</dbReference>
<evidence type="ECO:0000259" key="2">
    <source>
        <dbReference type="PROSITE" id="PS51029"/>
    </source>
</evidence>
<reference evidence="3" key="1">
    <citation type="submission" date="2022-01" db="EMBL/GenBank/DDBJ databases">
        <authorList>
            <person name="King R."/>
        </authorList>
    </citation>
    <scope>NUCLEOTIDE SEQUENCE</scope>
</reference>
<dbReference type="EMBL" id="OV651822">
    <property type="protein sequence ID" value="CAH1100756.1"/>
    <property type="molecule type" value="Genomic_DNA"/>
</dbReference>
<feature type="domain" description="MADF" evidence="2">
    <location>
        <begin position="14"/>
        <end position="112"/>
    </location>
</feature>
<evidence type="ECO:0000256" key="1">
    <source>
        <dbReference type="SAM" id="MobiDB-lite"/>
    </source>
</evidence>
<name>A0A9P0CG69_9CUCU</name>
<feature type="region of interest" description="Disordered" evidence="1">
    <location>
        <begin position="117"/>
        <end position="167"/>
    </location>
</feature>
<evidence type="ECO:0000313" key="3">
    <source>
        <dbReference type="EMBL" id="CAH1100756.1"/>
    </source>
</evidence>
<dbReference type="AlphaFoldDB" id="A0A9P0CG69"/>
<dbReference type="PANTHER" id="PTHR21505">
    <property type="entry name" value="MADF DOMAIN-CONTAINING PROTEIN-RELATED"/>
    <property type="match status" value="1"/>
</dbReference>
<dbReference type="InterPro" id="IPR006578">
    <property type="entry name" value="MADF-dom"/>
</dbReference>
<sequence length="290" mass="33528">MADTRFWSKEILTQFLEIYRKHPALWMVKSKDYTNKNLKDKGHRELIELCKQVIENPDKNFFCKKNQSIRSCFRKELKKVEQSKRSGASENDVYTPSLWYFDLLLFTRDSETCSDSISNVDHEENSDTVLDIRNEKETEMQNETGEENSDIEEETPDPKNGTVNSRFITNSRSKKFKSLKDDKSAFMRTCVENLNKKEDEHQLFGSHVAAKLKKMNETQQIYAENLINQILLNRLNDNIIISESLGENSVPPYMRQVNIPMASSSASSVFTPEPSPDLPTGAGIYFHNFT</sequence>
<dbReference type="OrthoDB" id="6617753at2759"/>
<evidence type="ECO:0000313" key="4">
    <source>
        <dbReference type="Proteomes" id="UP001153636"/>
    </source>
</evidence>
<feature type="compositionally biased region" description="Basic and acidic residues" evidence="1">
    <location>
        <begin position="120"/>
        <end position="139"/>
    </location>
</feature>
<feature type="compositionally biased region" description="Acidic residues" evidence="1">
    <location>
        <begin position="144"/>
        <end position="155"/>
    </location>
</feature>